<keyword evidence="1" id="KW-1133">Transmembrane helix</keyword>
<name>A0ABT2L2A4_9BACL</name>
<evidence type="ECO:0008006" key="4">
    <source>
        <dbReference type="Google" id="ProtNLM"/>
    </source>
</evidence>
<gene>
    <name evidence="2" type="ORF">NQG31_10925</name>
</gene>
<protein>
    <recommendedName>
        <fullName evidence="4">Phosphatase</fullName>
    </recommendedName>
</protein>
<proteinExistence type="predicted"/>
<evidence type="ECO:0000313" key="3">
    <source>
        <dbReference type="Proteomes" id="UP001206821"/>
    </source>
</evidence>
<accession>A0ABT2L2A4</accession>
<keyword evidence="3" id="KW-1185">Reference proteome</keyword>
<evidence type="ECO:0000313" key="2">
    <source>
        <dbReference type="EMBL" id="MCT4796065.1"/>
    </source>
</evidence>
<organism evidence="2 3">
    <name type="scientific">Exiguobacterium alkaliphilum</name>
    <dbReference type="NCBI Taxonomy" id="1428684"/>
    <lineage>
        <taxon>Bacteria</taxon>
        <taxon>Bacillati</taxon>
        <taxon>Bacillota</taxon>
        <taxon>Bacilli</taxon>
        <taxon>Bacillales</taxon>
        <taxon>Bacillales Family XII. Incertae Sedis</taxon>
        <taxon>Exiguobacterium</taxon>
    </lineage>
</organism>
<comment type="caution">
    <text evidence="2">The sequence shown here is derived from an EMBL/GenBank/DDBJ whole genome shotgun (WGS) entry which is preliminary data.</text>
</comment>
<feature type="transmembrane region" description="Helical" evidence="1">
    <location>
        <begin position="60"/>
        <end position="80"/>
    </location>
</feature>
<sequence length="90" mass="9850">MNNKLSFSTLFLSISVISLLAVIVYLNVSTIELNETIGSGLFYSKGYYEEGNMIVMEQGIGVITLPLAIGLVASTLIKLVQHYKVTSFTK</sequence>
<dbReference type="Proteomes" id="UP001206821">
    <property type="component" value="Unassembled WGS sequence"/>
</dbReference>
<evidence type="ECO:0000256" key="1">
    <source>
        <dbReference type="SAM" id="Phobius"/>
    </source>
</evidence>
<keyword evidence="1" id="KW-0472">Membrane</keyword>
<dbReference type="EMBL" id="JANIEK010000046">
    <property type="protein sequence ID" value="MCT4796065.1"/>
    <property type="molecule type" value="Genomic_DNA"/>
</dbReference>
<reference evidence="2 3" key="1">
    <citation type="submission" date="2022-07" db="EMBL/GenBank/DDBJ databases">
        <title>Genomic and pangenome structural analysis of the polyextremophile Exiguobacterium.</title>
        <authorList>
            <person name="Shen L."/>
        </authorList>
    </citation>
    <scope>NUCLEOTIDE SEQUENCE [LARGE SCALE GENOMIC DNA]</scope>
    <source>
        <strain evidence="2 3">12_1</strain>
    </source>
</reference>
<keyword evidence="1" id="KW-0812">Transmembrane</keyword>
<feature type="transmembrane region" description="Helical" evidence="1">
    <location>
        <begin position="7"/>
        <end position="26"/>
    </location>
</feature>
<dbReference type="RefSeq" id="WP_034814601.1">
    <property type="nucleotide sequence ID" value="NZ_JANIEK010000046.1"/>
</dbReference>